<dbReference type="PANTHER" id="PTHR32251">
    <property type="entry name" value="3-OXO-5-ALPHA-STEROID 4-DEHYDROGENASE"/>
    <property type="match status" value="1"/>
</dbReference>
<dbReference type="RefSeq" id="WP_168660544.1">
    <property type="nucleotide sequence ID" value="NZ_CP051180.1"/>
</dbReference>
<dbReference type="Gene3D" id="1.20.120.1630">
    <property type="match status" value="1"/>
</dbReference>
<dbReference type="GO" id="GO:0016020">
    <property type="term" value="C:membrane"/>
    <property type="evidence" value="ECO:0007669"/>
    <property type="project" value="TreeGrafter"/>
</dbReference>
<organism evidence="2 3">
    <name type="scientific">Ferrimonas lipolytica</name>
    <dbReference type="NCBI Taxonomy" id="2724191"/>
    <lineage>
        <taxon>Bacteria</taxon>
        <taxon>Pseudomonadati</taxon>
        <taxon>Pseudomonadota</taxon>
        <taxon>Gammaproteobacteria</taxon>
        <taxon>Alteromonadales</taxon>
        <taxon>Ferrimonadaceae</taxon>
        <taxon>Ferrimonas</taxon>
    </lineage>
</organism>
<reference evidence="2 3" key="1">
    <citation type="submission" date="2020-04" db="EMBL/GenBank/DDBJ databases">
        <title>Ferrimonas sp. S7 isolated from sea water.</title>
        <authorList>
            <person name="Bae S.S."/>
            <person name="Baek K."/>
        </authorList>
    </citation>
    <scope>NUCLEOTIDE SEQUENCE [LARGE SCALE GENOMIC DNA]</scope>
    <source>
        <strain evidence="2 3">S7</strain>
    </source>
</reference>
<dbReference type="AlphaFoldDB" id="A0A6H1UG35"/>
<feature type="transmembrane region" description="Helical" evidence="1">
    <location>
        <begin position="57"/>
        <end position="74"/>
    </location>
</feature>
<sequence length="317" mass="35720">MKYITPLLPFLGGWLVLMLSNNFAAISAINGVLQLLLFALVVCWPTWTTGRMSYVDIGWPWGLVIIALVTMTFAQGEAQRVTAVVLAYGFAGSRMGLEALRMWRLGELQTELPRYQYQHRRWQRLGKTNVKLTMQIETILQALGNASFLALPAFIISANPSPTISIFEVIGLVIWLAAFAMEAMADRQKQQFVKSMQAAGKTNQVCNVGLWRYSRHPNYFAEWMVWNGLIIAAIPSWLALYNGETLLIWALCGAGLLFTSRIMYTTLVYYTGAVPAEFYSVQKRPSYRAYQQSTNRFFPGKPRHTVVSTSPTHTPAE</sequence>
<dbReference type="PANTHER" id="PTHR32251:SF17">
    <property type="entry name" value="STEROID 5-ALPHA REDUCTASE C-TERMINAL DOMAIN-CONTAINING PROTEIN"/>
    <property type="match status" value="1"/>
</dbReference>
<keyword evidence="1" id="KW-0812">Transmembrane</keyword>
<evidence type="ECO:0000313" key="3">
    <source>
        <dbReference type="Proteomes" id="UP000501602"/>
    </source>
</evidence>
<keyword evidence="1" id="KW-0472">Membrane</keyword>
<evidence type="ECO:0000313" key="2">
    <source>
        <dbReference type="EMBL" id="QIZ77283.1"/>
    </source>
</evidence>
<gene>
    <name evidence="2" type="ORF">HER31_10565</name>
</gene>
<dbReference type="Pfam" id="PF06966">
    <property type="entry name" value="DUF1295"/>
    <property type="match status" value="1"/>
</dbReference>
<feature type="transmembrane region" description="Helical" evidence="1">
    <location>
        <begin position="220"/>
        <end position="240"/>
    </location>
</feature>
<feature type="transmembrane region" description="Helical" evidence="1">
    <location>
        <begin position="246"/>
        <end position="270"/>
    </location>
</feature>
<dbReference type="KEGG" id="fes:HER31_10565"/>
<protein>
    <submittedName>
        <fullName evidence="2">DUF1295 domain-containing protein</fullName>
    </submittedName>
</protein>
<accession>A0A6H1UG35</accession>
<proteinExistence type="predicted"/>
<keyword evidence="1" id="KW-1133">Transmembrane helix</keyword>
<name>A0A6H1UG35_9GAMM</name>
<feature type="transmembrane region" description="Helical" evidence="1">
    <location>
        <begin position="139"/>
        <end position="158"/>
    </location>
</feature>
<dbReference type="InterPro" id="IPR010721">
    <property type="entry name" value="UstE-like"/>
</dbReference>
<dbReference type="PROSITE" id="PS50244">
    <property type="entry name" value="S5A_REDUCTASE"/>
    <property type="match status" value="1"/>
</dbReference>
<feature type="transmembrane region" description="Helical" evidence="1">
    <location>
        <begin position="164"/>
        <end position="185"/>
    </location>
</feature>
<keyword evidence="3" id="KW-1185">Reference proteome</keyword>
<evidence type="ECO:0000256" key="1">
    <source>
        <dbReference type="SAM" id="Phobius"/>
    </source>
</evidence>
<dbReference type="EMBL" id="CP051180">
    <property type="protein sequence ID" value="QIZ77283.1"/>
    <property type="molecule type" value="Genomic_DNA"/>
</dbReference>
<dbReference type="Proteomes" id="UP000501602">
    <property type="component" value="Chromosome"/>
</dbReference>